<gene>
    <name evidence="1" type="ORF">QTP70_025482</name>
</gene>
<comment type="caution">
    <text evidence="1">The sequence shown here is derived from an EMBL/GenBank/DDBJ whole genome shotgun (WGS) entry which is preliminary data.</text>
</comment>
<proteinExistence type="predicted"/>
<dbReference type="Proteomes" id="UP001274896">
    <property type="component" value="Unassembled WGS sequence"/>
</dbReference>
<protein>
    <submittedName>
        <fullName evidence="1">Uncharacterized protein</fullName>
    </submittedName>
</protein>
<organism evidence="1 2">
    <name type="scientific">Hemibagrus guttatus</name>
    <dbReference type="NCBI Taxonomy" id="175788"/>
    <lineage>
        <taxon>Eukaryota</taxon>
        <taxon>Metazoa</taxon>
        <taxon>Chordata</taxon>
        <taxon>Craniata</taxon>
        <taxon>Vertebrata</taxon>
        <taxon>Euteleostomi</taxon>
        <taxon>Actinopterygii</taxon>
        <taxon>Neopterygii</taxon>
        <taxon>Teleostei</taxon>
        <taxon>Ostariophysi</taxon>
        <taxon>Siluriformes</taxon>
        <taxon>Bagridae</taxon>
        <taxon>Hemibagrus</taxon>
    </lineage>
</organism>
<keyword evidence="2" id="KW-1185">Reference proteome</keyword>
<reference evidence="1" key="1">
    <citation type="submission" date="2023-06" db="EMBL/GenBank/DDBJ databases">
        <title>Male Hemibagrus guttatus genome.</title>
        <authorList>
            <person name="Bian C."/>
        </authorList>
    </citation>
    <scope>NUCLEOTIDE SEQUENCE</scope>
    <source>
        <strain evidence="1">Male_cb2023</strain>
        <tissue evidence="1">Muscle</tissue>
    </source>
</reference>
<name>A0AAE0UXG1_9TELE</name>
<dbReference type="EMBL" id="JAUCMX010000013">
    <property type="protein sequence ID" value="KAK3526449.1"/>
    <property type="molecule type" value="Genomic_DNA"/>
</dbReference>
<dbReference type="AlphaFoldDB" id="A0AAE0UXG1"/>
<evidence type="ECO:0000313" key="1">
    <source>
        <dbReference type="EMBL" id="KAK3526449.1"/>
    </source>
</evidence>
<evidence type="ECO:0000313" key="2">
    <source>
        <dbReference type="Proteomes" id="UP001274896"/>
    </source>
</evidence>
<sequence length="74" mass="8220">MDIQSARTQRYGAHSAWASDLAILGALDKHISAECLPFQILNLLCASSHYRVYVTWLPGREEAQQAAILMESCV</sequence>
<accession>A0AAE0UXG1</accession>